<reference evidence="4" key="2">
    <citation type="submission" date="2017-02" db="EMBL/GenBank/DDBJ databases">
        <title>Sunflower complete genome.</title>
        <authorList>
            <person name="Langlade N."/>
            <person name="Munos S."/>
        </authorList>
    </citation>
    <scope>NUCLEOTIDE SEQUENCE [LARGE SCALE GENOMIC DNA]</scope>
    <source>
        <tissue evidence="4">Leaves</tissue>
    </source>
</reference>
<protein>
    <submittedName>
        <fullName evidence="4">Putative tetratricopeptide-like helical domain-containing protein</fullName>
    </submittedName>
    <submittedName>
        <fullName evidence="3">Tetratricopeptide-like helical domain superfamily</fullName>
    </submittedName>
</protein>
<evidence type="ECO:0000313" key="5">
    <source>
        <dbReference type="Proteomes" id="UP000215914"/>
    </source>
</evidence>
<feature type="repeat" description="PPR" evidence="2">
    <location>
        <begin position="151"/>
        <end position="181"/>
    </location>
</feature>
<keyword evidence="1" id="KW-0677">Repeat</keyword>
<reference evidence="3" key="3">
    <citation type="submission" date="2020-06" db="EMBL/GenBank/DDBJ databases">
        <title>Helianthus annuus Genome sequencing and assembly Release 2.</title>
        <authorList>
            <person name="Gouzy J."/>
            <person name="Langlade N."/>
            <person name="Munos S."/>
        </authorList>
    </citation>
    <scope>NUCLEOTIDE SEQUENCE</scope>
    <source>
        <tissue evidence="3">Leaves</tissue>
    </source>
</reference>
<dbReference type="PANTHER" id="PTHR47926">
    <property type="entry name" value="PENTATRICOPEPTIDE REPEAT-CONTAINING PROTEIN"/>
    <property type="match status" value="1"/>
</dbReference>
<dbReference type="Pfam" id="PF20431">
    <property type="entry name" value="E_motif"/>
    <property type="match status" value="1"/>
</dbReference>
<dbReference type="OMA" id="FRWMREV"/>
<name>A0A251VC77_HELAN</name>
<dbReference type="FunFam" id="1.25.40.10:FF:000090">
    <property type="entry name" value="Pentatricopeptide repeat-containing protein, chloroplastic"/>
    <property type="match status" value="1"/>
</dbReference>
<dbReference type="Gene3D" id="1.25.40.10">
    <property type="entry name" value="Tetratricopeptide repeat domain"/>
    <property type="match status" value="3"/>
</dbReference>
<dbReference type="Proteomes" id="UP000215914">
    <property type="component" value="Chromosome 3"/>
</dbReference>
<evidence type="ECO:0000313" key="4">
    <source>
        <dbReference type="EMBL" id="OTG32756.1"/>
    </source>
</evidence>
<dbReference type="GO" id="GO:0003723">
    <property type="term" value="F:RNA binding"/>
    <property type="evidence" value="ECO:0007669"/>
    <property type="project" value="InterPro"/>
</dbReference>
<dbReference type="GO" id="GO:0009451">
    <property type="term" value="P:RNA modification"/>
    <property type="evidence" value="ECO:0000318"/>
    <property type="project" value="GO_Central"/>
</dbReference>
<evidence type="ECO:0000256" key="1">
    <source>
        <dbReference type="ARBA" id="ARBA00022737"/>
    </source>
</evidence>
<dbReference type="Pfam" id="PF13041">
    <property type="entry name" value="PPR_2"/>
    <property type="match status" value="4"/>
</dbReference>
<evidence type="ECO:0000313" key="3">
    <source>
        <dbReference type="EMBL" id="KAF5816382.1"/>
    </source>
</evidence>
<dbReference type="PANTHER" id="PTHR47926:SF453">
    <property type="entry name" value="PENTATRICOPEPTIDE REPEAT (PPR) SUPERFAMILY PROTEIN"/>
    <property type="match status" value="1"/>
</dbReference>
<organism evidence="4 5">
    <name type="scientific">Helianthus annuus</name>
    <name type="common">Common sunflower</name>
    <dbReference type="NCBI Taxonomy" id="4232"/>
    <lineage>
        <taxon>Eukaryota</taxon>
        <taxon>Viridiplantae</taxon>
        <taxon>Streptophyta</taxon>
        <taxon>Embryophyta</taxon>
        <taxon>Tracheophyta</taxon>
        <taxon>Spermatophyta</taxon>
        <taxon>Magnoliopsida</taxon>
        <taxon>eudicotyledons</taxon>
        <taxon>Gunneridae</taxon>
        <taxon>Pentapetalae</taxon>
        <taxon>asterids</taxon>
        <taxon>campanulids</taxon>
        <taxon>Asterales</taxon>
        <taxon>Asteraceae</taxon>
        <taxon>Asteroideae</taxon>
        <taxon>Heliantheae alliance</taxon>
        <taxon>Heliantheae</taxon>
        <taxon>Helianthus</taxon>
    </lineage>
</organism>
<dbReference type="OrthoDB" id="185373at2759"/>
<dbReference type="FunFam" id="1.25.40.10:FF:000344">
    <property type="entry name" value="Pentatricopeptide repeat-containing protein"/>
    <property type="match status" value="1"/>
</dbReference>
<dbReference type="NCBIfam" id="TIGR00756">
    <property type="entry name" value="PPR"/>
    <property type="match status" value="6"/>
</dbReference>
<feature type="repeat" description="PPR" evidence="2">
    <location>
        <begin position="182"/>
        <end position="216"/>
    </location>
</feature>
<dbReference type="InterPro" id="IPR011990">
    <property type="entry name" value="TPR-like_helical_dom_sf"/>
</dbReference>
<accession>A0A251VC77</accession>
<feature type="repeat" description="PPR" evidence="2">
    <location>
        <begin position="217"/>
        <end position="251"/>
    </location>
</feature>
<gene>
    <name evidence="4" type="ORF">HannXRQ_Chr03g0090161</name>
    <name evidence="3" type="ORF">HanXRQr2_Chr03g0133741</name>
</gene>
<sequence length="535" mass="59569">MKYPFLSNHNPFSPHHFAASLQKCLKSKSLNPCKQIHALILTSGTDMNHYSLHSKLVGVYASCGCFTSAYSMFQITPNLNVFAYNWIIFSLTFNGCFEEAIKYFTLLQKARNVVPNSYTFSFLLKCCVGMRDLRKGKEVHCMVNKFGLQFDSSVVNGLIDMYCKCGCLSYARKVFDKMPEPDVVSWTNMISAYSYAGRLQESQFLFERMKLAGLEPNEFTWNALITAYARIGDCDGALTSFSKMSRTGLVPDVVTWNAIISGFVQSEKTAEAVELFRDMLVAGVKPNPITITGLLPAFGSTGSVKNGKEIHGLVYRTNMYANVFVATALIDMYSKCGYAKHARNVFNVTPFKNIASWNAMIGCYGKHGMVDSAIELLDKMEDENVQPNQVTLTCVLASCSHGGLVNKGLTLFKSMRESQRVEIRHEHYACVIDILCRSGKIEEAYGLVQELRTEVTDSMIGAFLNGCVVYNRPDLAKKVGEIVMKMEVKAPGGFVTLSNIYAGEGEWAKVAELREVMKLQGVQKQPGFSSVYNNI</sequence>
<dbReference type="Gramene" id="mRNA:HanXRQr2_Chr03g0133741">
    <property type="protein sequence ID" value="CDS:HanXRQr2_Chr03g0133741.1"/>
    <property type="gene ID" value="HanXRQr2_Chr03g0133741"/>
</dbReference>
<evidence type="ECO:0000256" key="2">
    <source>
        <dbReference type="PROSITE-ProRule" id="PRU00708"/>
    </source>
</evidence>
<proteinExistence type="predicted"/>
<dbReference type="EMBL" id="MNCJ02000318">
    <property type="protein sequence ID" value="KAF5816382.1"/>
    <property type="molecule type" value="Genomic_DNA"/>
</dbReference>
<dbReference type="EMBL" id="CM007892">
    <property type="protein sequence ID" value="OTG32756.1"/>
    <property type="molecule type" value="Genomic_DNA"/>
</dbReference>
<dbReference type="AlphaFoldDB" id="A0A251VC77"/>
<dbReference type="InterPro" id="IPR046960">
    <property type="entry name" value="PPR_At4g14850-like_plant"/>
</dbReference>
<dbReference type="InParanoid" id="A0A251VC77"/>
<feature type="repeat" description="PPR" evidence="2">
    <location>
        <begin position="353"/>
        <end position="387"/>
    </location>
</feature>
<dbReference type="PROSITE" id="PS51375">
    <property type="entry name" value="PPR"/>
    <property type="match status" value="5"/>
</dbReference>
<keyword evidence="5" id="KW-1185">Reference proteome</keyword>
<dbReference type="InterPro" id="IPR046848">
    <property type="entry name" value="E_motif"/>
</dbReference>
<feature type="repeat" description="PPR" evidence="2">
    <location>
        <begin position="252"/>
        <end position="286"/>
    </location>
</feature>
<reference evidence="3 5" key="1">
    <citation type="journal article" date="2017" name="Nature">
        <title>The sunflower genome provides insights into oil metabolism, flowering and Asterid evolution.</title>
        <authorList>
            <person name="Badouin H."/>
            <person name="Gouzy J."/>
            <person name="Grassa C.J."/>
            <person name="Murat F."/>
            <person name="Staton S.E."/>
            <person name="Cottret L."/>
            <person name="Lelandais-Briere C."/>
            <person name="Owens G.L."/>
            <person name="Carrere S."/>
            <person name="Mayjonade B."/>
            <person name="Legrand L."/>
            <person name="Gill N."/>
            <person name="Kane N.C."/>
            <person name="Bowers J.E."/>
            <person name="Hubner S."/>
            <person name="Bellec A."/>
            <person name="Berard A."/>
            <person name="Berges H."/>
            <person name="Blanchet N."/>
            <person name="Boniface M.C."/>
            <person name="Brunel D."/>
            <person name="Catrice O."/>
            <person name="Chaidir N."/>
            <person name="Claudel C."/>
            <person name="Donnadieu C."/>
            <person name="Faraut T."/>
            <person name="Fievet G."/>
            <person name="Helmstetter N."/>
            <person name="King M."/>
            <person name="Knapp S.J."/>
            <person name="Lai Z."/>
            <person name="Le Paslier M.C."/>
            <person name="Lippi Y."/>
            <person name="Lorenzon L."/>
            <person name="Mandel J.R."/>
            <person name="Marage G."/>
            <person name="Marchand G."/>
            <person name="Marquand E."/>
            <person name="Bret-Mestries E."/>
            <person name="Morien E."/>
            <person name="Nambeesan S."/>
            <person name="Nguyen T."/>
            <person name="Pegot-Espagnet P."/>
            <person name="Pouilly N."/>
            <person name="Raftis F."/>
            <person name="Sallet E."/>
            <person name="Schiex T."/>
            <person name="Thomas J."/>
            <person name="Vandecasteele C."/>
            <person name="Vares D."/>
            <person name="Vear F."/>
            <person name="Vautrin S."/>
            <person name="Crespi M."/>
            <person name="Mangin B."/>
            <person name="Burke J.M."/>
            <person name="Salse J."/>
            <person name="Munos S."/>
            <person name="Vincourt P."/>
            <person name="Rieseberg L.H."/>
            <person name="Langlade N.B."/>
        </authorList>
    </citation>
    <scope>NUCLEOTIDE SEQUENCE [LARGE SCALE GENOMIC DNA]</scope>
    <source>
        <strain evidence="5">cv. SF193</strain>
        <tissue evidence="3">Leaves</tissue>
    </source>
</reference>
<dbReference type="InterPro" id="IPR002885">
    <property type="entry name" value="PPR_rpt"/>
</dbReference>
<dbReference type="Pfam" id="PF01535">
    <property type="entry name" value="PPR"/>
    <property type="match status" value="3"/>
</dbReference>